<keyword evidence="3" id="KW-0028">Amino-acid biosynthesis</keyword>
<dbReference type="EMBL" id="BARS01009715">
    <property type="protein sequence ID" value="GAF78570.1"/>
    <property type="molecule type" value="Genomic_DNA"/>
</dbReference>
<dbReference type="PANTHER" id="PTHR10277">
    <property type="entry name" value="HOMOCITRATE SYNTHASE-RELATED"/>
    <property type="match status" value="1"/>
</dbReference>
<evidence type="ECO:0000256" key="2">
    <source>
        <dbReference type="ARBA" id="ARBA00012973"/>
    </source>
</evidence>
<dbReference type="Gene3D" id="3.20.20.70">
    <property type="entry name" value="Aldolase class I"/>
    <property type="match status" value="1"/>
</dbReference>
<dbReference type="SUPFAM" id="SSF51569">
    <property type="entry name" value="Aldolase"/>
    <property type="match status" value="1"/>
</dbReference>
<dbReference type="EC" id="2.3.3.13" evidence="2"/>
<dbReference type="PROSITE" id="PS50991">
    <property type="entry name" value="PYR_CT"/>
    <property type="match status" value="1"/>
</dbReference>
<keyword evidence="4" id="KW-0808">Transferase</keyword>
<dbReference type="Pfam" id="PF00682">
    <property type="entry name" value="HMGL-like"/>
    <property type="match status" value="1"/>
</dbReference>
<feature type="non-terminal residue" evidence="7">
    <location>
        <position position="225"/>
    </location>
</feature>
<comment type="caution">
    <text evidence="7">The sequence shown here is derived from an EMBL/GenBank/DDBJ whole genome shotgun (WGS) entry which is preliminary data.</text>
</comment>
<dbReference type="PANTHER" id="PTHR10277:SF9">
    <property type="entry name" value="2-ISOPROPYLMALATE SYNTHASE 1, CHLOROPLASTIC-RELATED"/>
    <property type="match status" value="1"/>
</dbReference>
<keyword evidence="5" id="KW-0100">Branched-chain amino acid biosynthesis</keyword>
<evidence type="ECO:0000256" key="4">
    <source>
        <dbReference type="ARBA" id="ARBA00022679"/>
    </source>
</evidence>
<reference evidence="7" key="1">
    <citation type="journal article" date="2014" name="Front. Microbiol.">
        <title>High frequency of phylogenetically diverse reductive dehalogenase-homologous genes in deep subseafloor sedimentary metagenomes.</title>
        <authorList>
            <person name="Kawai M."/>
            <person name="Futagami T."/>
            <person name="Toyoda A."/>
            <person name="Takaki Y."/>
            <person name="Nishi S."/>
            <person name="Hori S."/>
            <person name="Arai W."/>
            <person name="Tsubouchi T."/>
            <person name="Morono Y."/>
            <person name="Uchiyama I."/>
            <person name="Ito T."/>
            <person name="Fujiyama A."/>
            <person name="Inagaki F."/>
            <person name="Takami H."/>
        </authorList>
    </citation>
    <scope>NUCLEOTIDE SEQUENCE</scope>
    <source>
        <strain evidence="7">Expedition CK06-06</strain>
    </source>
</reference>
<evidence type="ECO:0000313" key="7">
    <source>
        <dbReference type="EMBL" id="GAF78570.1"/>
    </source>
</evidence>
<proteinExistence type="predicted"/>
<evidence type="ECO:0000256" key="5">
    <source>
        <dbReference type="ARBA" id="ARBA00023304"/>
    </source>
</evidence>
<gene>
    <name evidence="7" type="ORF">S01H1_18206</name>
</gene>
<name>X0TR21_9ZZZZ</name>
<dbReference type="AlphaFoldDB" id="X0TR21"/>
<feature type="domain" description="Pyruvate carboxyltransferase" evidence="6">
    <location>
        <begin position="31"/>
        <end position="225"/>
    </location>
</feature>
<dbReference type="GO" id="GO:0009098">
    <property type="term" value="P:L-leucine biosynthetic process"/>
    <property type="evidence" value="ECO:0007669"/>
    <property type="project" value="TreeGrafter"/>
</dbReference>
<dbReference type="InterPro" id="IPR000891">
    <property type="entry name" value="PYR_CT"/>
</dbReference>
<evidence type="ECO:0000259" key="6">
    <source>
        <dbReference type="PROSITE" id="PS50991"/>
    </source>
</evidence>
<dbReference type="InterPro" id="IPR013785">
    <property type="entry name" value="Aldolase_TIM"/>
</dbReference>
<evidence type="ECO:0000256" key="1">
    <source>
        <dbReference type="ARBA" id="ARBA00004689"/>
    </source>
</evidence>
<organism evidence="7">
    <name type="scientific">marine sediment metagenome</name>
    <dbReference type="NCBI Taxonomy" id="412755"/>
    <lineage>
        <taxon>unclassified sequences</taxon>
        <taxon>metagenomes</taxon>
        <taxon>ecological metagenomes</taxon>
    </lineage>
</organism>
<dbReference type="GO" id="GO:0003852">
    <property type="term" value="F:2-isopropylmalate synthase activity"/>
    <property type="evidence" value="ECO:0007669"/>
    <property type="project" value="UniProtKB-EC"/>
</dbReference>
<accession>X0TR21</accession>
<comment type="pathway">
    <text evidence="1">Amino-acid biosynthesis; L-leucine biosynthesis; L-leucine from 3-methyl-2-oxobutanoate: step 1/4.</text>
</comment>
<protein>
    <recommendedName>
        <fullName evidence="2">2-isopropylmalate synthase</fullName>
        <ecNumber evidence="2">2.3.3.13</ecNumber>
    </recommendedName>
</protein>
<dbReference type="InterPro" id="IPR050073">
    <property type="entry name" value="2-IPM_HCS-like"/>
</dbReference>
<evidence type="ECO:0000256" key="3">
    <source>
        <dbReference type="ARBA" id="ARBA00022605"/>
    </source>
</evidence>
<dbReference type="PROSITE" id="PS00815">
    <property type="entry name" value="AIPM_HOMOCIT_SYNTH_1"/>
    <property type="match status" value="1"/>
</dbReference>
<sequence length="225" mass="25131">MSTSIQPNQIWTSELNYKEEFQSGFDHSKTTHFYDTTLRDGEQSVGVCFTPDEKFEIACKLAELGVSRIESGFPRVSDDDTRAVKRILEAGLSSEIWGFARCMQGDIDAHIELGTEHILIEISTSELKMKAYGFDREKVKERVSGSVKHAKDNGMKTVNFFAVDSTRSDLAFLKDIYSVAIEAGADEVSVVDTIGACSPEAVEYLIREVKSWVGDTPVHWHGHND</sequence>
<dbReference type="InterPro" id="IPR002034">
    <property type="entry name" value="AIPM/Hcit_synth_CS"/>
</dbReference>